<protein>
    <submittedName>
        <fullName evidence="1">Uncharacterized protein</fullName>
    </submittedName>
</protein>
<gene>
    <name evidence="1" type="ORF">PR001_g12738</name>
</gene>
<dbReference type="PANTHER" id="PTHR47169:SF2">
    <property type="entry name" value="OS01G0541250 PROTEIN"/>
    <property type="match status" value="1"/>
</dbReference>
<sequence>MTKQITDDLAQALWETLLLHSTKGRLRYGDITAIACEFGLTTKAVTRVWKKGIRSMGDRVAAVVKAGWSRRGRKKSLQSQTRPRTTEDLIEEVEYAFHETSADTLTKTFLTLQSVMLEIMKYGGSNTYKIPHIHKDKLRNAGKLPITLPCDVQVYWSARAAIMGHFLAPNNQDASDLDVFLY</sequence>
<accession>A0A6A3LXL0</accession>
<evidence type="ECO:0000313" key="2">
    <source>
        <dbReference type="Proteomes" id="UP000429607"/>
    </source>
</evidence>
<proteinExistence type="predicted"/>
<comment type="caution">
    <text evidence="1">The sequence shown here is derived from an EMBL/GenBank/DDBJ whole genome shotgun (WGS) entry which is preliminary data.</text>
</comment>
<dbReference type="PANTHER" id="PTHR47169">
    <property type="entry name" value="OS01G0541250 PROTEIN"/>
    <property type="match status" value="1"/>
</dbReference>
<dbReference type="EMBL" id="QXFV01000839">
    <property type="protein sequence ID" value="KAE9024169.1"/>
    <property type="molecule type" value="Genomic_DNA"/>
</dbReference>
<reference evidence="1 2" key="1">
    <citation type="submission" date="2018-09" db="EMBL/GenBank/DDBJ databases">
        <title>Genomic investigation of the strawberry pathogen Phytophthora fragariae indicates pathogenicity is determined by transcriptional variation in three key races.</title>
        <authorList>
            <person name="Adams T.M."/>
            <person name="Armitage A.D."/>
            <person name="Sobczyk M.K."/>
            <person name="Bates H.J."/>
            <person name="Dunwell J.M."/>
            <person name="Nellist C.F."/>
            <person name="Harrison R.J."/>
        </authorList>
    </citation>
    <scope>NUCLEOTIDE SEQUENCE [LARGE SCALE GENOMIC DNA]</scope>
    <source>
        <strain evidence="1 2">SCRP249</strain>
    </source>
</reference>
<organism evidence="1 2">
    <name type="scientific">Phytophthora rubi</name>
    <dbReference type="NCBI Taxonomy" id="129364"/>
    <lineage>
        <taxon>Eukaryota</taxon>
        <taxon>Sar</taxon>
        <taxon>Stramenopiles</taxon>
        <taxon>Oomycota</taxon>
        <taxon>Peronosporomycetes</taxon>
        <taxon>Peronosporales</taxon>
        <taxon>Peronosporaceae</taxon>
        <taxon>Phytophthora</taxon>
    </lineage>
</organism>
<dbReference type="AlphaFoldDB" id="A0A6A3LXL0"/>
<name>A0A6A3LXL0_9STRA</name>
<evidence type="ECO:0000313" key="1">
    <source>
        <dbReference type="EMBL" id="KAE9024169.1"/>
    </source>
</evidence>
<dbReference type="Proteomes" id="UP000429607">
    <property type="component" value="Unassembled WGS sequence"/>
</dbReference>